<evidence type="ECO:0000256" key="3">
    <source>
        <dbReference type="SAM" id="MobiDB-lite"/>
    </source>
</evidence>
<protein>
    <recommendedName>
        <fullName evidence="4">RING-type domain-containing protein</fullName>
    </recommendedName>
</protein>
<feature type="compositionally biased region" description="Low complexity" evidence="3">
    <location>
        <begin position="238"/>
        <end position="276"/>
    </location>
</feature>
<dbReference type="GO" id="GO:0008270">
    <property type="term" value="F:zinc ion binding"/>
    <property type="evidence" value="ECO:0007669"/>
    <property type="project" value="UniProtKB-KW"/>
</dbReference>
<name>A0A165CXV2_9APHY</name>
<evidence type="ECO:0000313" key="6">
    <source>
        <dbReference type="Proteomes" id="UP000076871"/>
    </source>
</evidence>
<feature type="domain" description="RING-type" evidence="4">
    <location>
        <begin position="10"/>
        <end position="56"/>
    </location>
</feature>
<feature type="region of interest" description="Disordered" evidence="3">
    <location>
        <begin position="301"/>
        <end position="418"/>
    </location>
</feature>
<feature type="coiled-coil region" evidence="2">
    <location>
        <begin position="183"/>
        <end position="210"/>
    </location>
</feature>
<dbReference type="SUPFAM" id="SSF57850">
    <property type="entry name" value="RING/U-box"/>
    <property type="match status" value="1"/>
</dbReference>
<keyword evidence="2" id="KW-0175">Coiled coil</keyword>
<sequence>MISLKPGSFCDVCAEEYGSHNYPHSMPCGHVLCLNCCNNILKKTPTRVTPSCPFCRVPFTSDTIRLVRVEFSNSGRSTPARATADAPDVALDSDDDVLLLTPSSLKDSRAEARRLEYKVAKVAAKKCSVEEVENLHQELKDWLSGSSDVKSHDDQKAALQLSAALLHAILVNHVAHKQATDMAKAVESDLRNKLAQVDKAKEEAEEELRRRTQCATKVQEIQTLRAELIRLKLKAGESTTSPTPRPPSTASFMNPRSGATSPTSPTSPTRASFASSVQSSLSLPRISAASAHARSASTIPGYRSMAPATRPASAIPTHTRTLSSGTQAVHRIPSRQLSSLPPKMTRSTSAGSDENEKEKQRERDARRLQLMQFWYPAGNAASGKQQSKPASPNVVSSSEAAASVLPRRCKPSISSPSS</sequence>
<accession>A0A165CXV2</accession>
<dbReference type="Pfam" id="PF13639">
    <property type="entry name" value="zf-RING_2"/>
    <property type="match status" value="1"/>
</dbReference>
<dbReference type="PROSITE" id="PS50089">
    <property type="entry name" value="ZF_RING_2"/>
    <property type="match status" value="1"/>
</dbReference>
<reference evidence="5 6" key="1">
    <citation type="journal article" date="2016" name="Mol. Biol. Evol.">
        <title>Comparative Genomics of Early-Diverging Mushroom-Forming Fungi Provides Insights into the Origins of Lignocellulose Decay Capabilities.</title>
        <authorList>
            <person name="Nagy L.G."/>
            <person name="Riley R."/>
            <person name="Tritt A."/>
            <person name="Adam C."/>
            <person name="Daum C."/>
            <person name="Floudas D."/>
            <person name="Sun H."/>
            <person name="Yadav J.S."/>
            <person name="Pangilinan J."/>
            <person name="Larsson K.H."/>
            <person name="Matsuura K."/>
            <person name="Barry K."/>
            <person name="Labutti K."/>
            <person name="Kuo R."/>
            <person name="Ohm R.A."/>
            <person name="Bhattacharya S.S."/>
            <person name="Shirouzu T."/>
            <person name="Yoshinaga Y."/>
            <person name="Martin F.M."/>
            <person name="Grigoriev I.V."/>
            <person name="Hibbett D.S."/>
        </authorList>
    </citation>
    <scope>NUCLEOTIDE SEQUENCE [LARGE SCALE GENOMIC DNA]</scope>
    <source>
        <strain evidence="5 6">93-53</strain>
    </source>
</reference>
<dbReference type="EMBL" id="KV427642">
    <property type="protein sequence ID" value="KZT03699.1"/>
    <property type="molecule type" value="Genomic_DNA"/>
</dbReference>
<feature type="compositionally biased region" description="Low complexity" evidence="3">
    <location>
        <begin position="389"/>
        <end position="406"/>
    </location>
</feature>
<keyword evidence="1" id="KW-0479">Metal-binding</keyword>
<evidence type="ECO:0000256" key="2">
    <source>
        <dbReference type="SAM" id="Coils"/>
    </source>
</evidence>
<dbReference type="SMART" id="SM00184">
    <property type="entry name" value="RING"/>
    <property type="match status" value="1"/>
</dbReference>
<dbReference type="InterPro" id="IPR001841">
    <property type="entry name" value="Znf_RING"/>
</dbReference>
<dbReference type="GeneID" id="63826583"/>
<feature type="compositionally biased region" description="Polar residues" evidence="3">
    <location>
        <begin position="335"/>
        <end position="352"/>
    </location>
</feature>
<feature type="region of interest" description="Disordered" evidence="3">
    <location>
        <begin position="233"/>
        <end position="276"/>
    </location>
</feature>
<organism evidence="5 6">
    <name type="scientific">Laetiporus sulphureus 93-53</name>
    <dbReference type="NCBI Taxonomy" id="1314785"/>
    <lineage>
        <taxon>Eukaryota</taxon>
        <taxon>Fungi</taxon>
        <taxon>Dikarya</taxon>
        <taxon>Basidiomycota</taxon>
        <taxon>Agaricomycotina</taxon>
        <taxon>Agaricomycetes</taxon>
        <taxon>Polyporales</taxon>
        <taxon>Laetiporus</taxon>
    </lineage>
</organism>
<keyword evidence="1" id="KW-0863">Zinc-finger</keyword>
<keyword evidence="1" id="KW-0862">Zinc</keyword>
<feature type="compositionally biased region" description="Polar residues" evidence="3">
    <location>
        <begin position="316"/>
        <end position="327"/>
    </location>
</feature>
<dbReference type="Proteomes" id="UP000076871">
    <property type="component" value="Unassembled WGS sequence"/>
</dbReference>
<dbReference type="AlphaFoldDB" id="A0A165CXV2"/>
<dbReference type="RefSeq" id="XP_040761439.1">
    <property type="nucleotide sequence ID" value="XM_040909554.1"/>
</dbReference>
<dbReference type="STRING" id="1314785.A0A165CXV2"/>
<evidence type="ECO:0000313" key="5">
    <source>
        <dbReference type="EMBL" id="KZT03699.1"/>
    </source>
</evidence>
<dbReference type="OrthoDB" id="6105938at2759"/>
<keyword evidence="6" id="KW-1185">Reference proteome</keyword>
<dbReference type="InParanoid" id="A0A165CXV2"/>
<evidence type="ECO:0000256" key="1">
    <source>
        <dbReference type="PROSITE-ProRule" id="PRU00175"/>
    </source>
</evidence>
<evidence type="ECO:0000259" key="4">
    <source>
        <dbReference type="PROSITE" id="PS50089"/>
    </source>
</evidence>
<dbReference type="InterPro" id="IPR013083">
    <property type="entry name" value="Znf_RING/FYVE/PHD"/>
</dbReference>
<feature type="compositionally biased region" description="Basic and acidic residues" evidence="3">
    <location>
        <begin position="354"/>
        <end position="367"/>
    </location>
</feature>
<proteinExistence type="predicted"/>
<gene>
    <name evidence="5" type="ORF">LAESUDRAFT_728996</name>
</gene>
<dbReference type="Gene3D" id="3.30.40.10">
    <property type="entry name" value="Zinc/RING finger domain, C3HC4 (zinc finger)"/>
    <property type="match status" value="1"/>
</dbReference>